<feature type="chain" id="PRO_5007050607" description="EGF-like domain-containing protein" evidence="1">
    <location>
        <begin position="22"/>
        <end position="104"/>
    </location>
</feature>
<reference evidence="4" key="1">
    <citation type="submission" date="2016-01" db="EMBL/GenBank/DDBJ databases">
        <title>Reference transcriptome for the parasite Schistocephalus solidus: insights into the molecular evolution of parasitism.</title>
        <authorList>
            <person name="Hebert F.O."/>
            <person name="Grambauer S."/>
            <person name="Barber I."/>
            <person name="Landry C.R."/>
            <person name="Aubin-Horth N."/>
        </authorList>
    </citation>
    <scope>NUCLEOTIDE SEQUENCE</scope>
</reference>
<dbReference type="PROSITE" id="PS00022">
    <property type="entry name" value="EGF_1"/>
    <property type="match status" value="1"/>
</dbReference>
<dbReference type="PROSITE" id="PS01186">
    <property type="entry name" value="EGF_2"/>
    <property type="match status" value="1"/>
</dbReference>
<dbReference type="Gene3D" id="2.10.25.10">
    <property type="entry name" value="Laminin"/>
    <property type="match status" value="1"/>
</dbReference>
<proteinExistence type="predicted"/>
<dbReference type="InterPro" id="IPR000742">
    <property type="entry name" value="EGF"/>
</dbReference>
<name>A0A0X3NIZ7_SCHSO</name>
<gene>
    <name evidence="4" type="ORF">TR27912</name>
</gene>
<organism evidence="4">
    <name type="scientific">Schistocephalus solidus</name>
    <name type="common">Tapeworm</name>
    <dbReference type="NCBI Taxonomy" id="70667"/>
    <lineage>
        <taxon>Eukaryota</taxon>
        <taxon>Metazoa</taxon>
        <taxon>Spiralia</taxon>
        <taxon>Lophotrochozoa</taxon>
        <taxon>Platyhelminthes</taxon>
        <taxon>Cestoda</taxon>
        <taxon>Eucestoda</taxon>
        <taxon>Diphyllobothriidea</taxon>
        <taxon>Diphyllobothriidae</taxon>
        <taxon>Schistocephalus</taxon>
    </lineage>
</organism>
<dbReference type="AlphaFoldDB" id="A0A0X3NIZ7"/>
<accession>A0A0X3NIZ7</accession>
<keyword evidence="1" id="KW-0732">Signal</keyword>
<dbReference type="EMBL" id="GEEE01023660">
    <property type="protein sequence ID" value="JAP39565.1"/>
    <property type="molecule type" value="Transcribed_RNA"/>
</dbReference>
<evidence type="ECO:0000256" key="1">
    <source>
        <dbReference type="SAM" id="SignalP"/>
    </source>
</evidence>
<protein>
    <recommendedName>
        <fullName evidence="2 3">EGF-like domain-containing protein</fullName>
    </recommendedName>
</protein>
<sequence length="104" mass="11892">MCTQTHLVILIAVFFCVQTWARSVPYDPDRCISGSITCYHGRCVKTEESIDGEVKTVEKCVCHPPYEGPHCNIKVFFNIFDPEVISGGSIFDEPAELFRRRRYS</sequence>
<feature type="signal peptide" evidence="1">
    <location>
        <begin position="1"/>
        <end position="21"/>
    </location>
</feature>
<evidence type="ECO:0000259" key="3">
    <source>
        <dbReference type="PROSITE" id="PS01186"/>
    </source>
</evidence>
<evidence type="ECO:0000313" key="4">
    <source>
        <dbReference type="EMBL" id="JAP39565.1"/>
    </source>
</evidence>
<evidence type="ECO:0000259" key="2">
    <source>
        <dbReference type="PROSITE" id="PS00022"/>
    </source>
</evidence>
<feature type="domain" description="EGF-like" evidence="2 3">
    <location>
        <begin position="60"/>
        <end position="71"/>
    </location>
</feature>